<evidence type="ECO:0000313" key="3">
    <source>
        <dbReference type="EMBL" id="SBW85347.1"/>
    </source>
</evidence>
<dbReference type="AlphaFoldDB" id="A0A1D3KAL9"/>
<organism evidence="3 4">
    <name type="scientific">Pseudomonas veronii 1YdBTEX2</name>
    <dbReference type="NCBI Taxonomy" id="1295141"/>
    <lineage>
        <taxon>Bacteria</taxon>
        <taxon>Pseudomonadati</taxon>
        <taxon>Pseudomonadota</taxon>
        <taxon>Gammaproteobacteria</taxon>
        <taxon>Pseudomonadales</taxon>
        <taxon>Pseudomonadaceae</taxon>
        <taxon>Pseudomonas</taxon>
    </lineage>
</organism>
<dbReference type="EMBL" id="LT599585">
    <property type="protein sequence ID" value="SBW85347.1"/>
    <property type="molecule type" value="Genomic_DNA"/>
</dbReference>
<proteinExistence type="predicted"/>
<evidence type="ECO:0000313" key="4">
    <source>
        <dbReference type="Proteomes" id="UP000245431"/>
    </source>
</evidence>
<reference evidence="4" key="1">
    <citation type="submission" date="2016-07" db="EMBL/GenBank/DDBJ databases">
        <authorList>
            <person name="Florea S."/>
            <person name="Webb J.S."/>
            <person name="Jaromczyk J."/>
            <person name="Schardl C.L."/>
        </authorList>
    </citation>
    <scope>NUCLEOTIDE SEQUENCE [LARGE SCALE GENOMIC DNA]</scope>
    <source>
        <strain evidence="4">1YdBTEX2</strain>
        <plasmid evidence="4">Plasmid pve_Plasmid</plasmid>
    </source>
</reference>
<accession>A0A1D3KAL9</accession>
<feature type="signal peptide" evidence="2">
    <location>
        <begin position="1"/>
        <end position="21"/>
    </location>
</feature>
<evidence type="ECO:0000256" key="1">
    <source>
        <dbReference type="SAM" id="MobiDB-lite"/>
    </source>
</evidence>
<keyword evidence="2" id="KW-0732">Signal</keyword>
<geneLocation type="plasmid" evidence="4">
    <name>pve_Plasmid</name>
</geneLocation>
<dbReference type="Proteomes" id="UP000245431">
    <property type="component" value="Plasmid PVE_plasmid"/>
</dbReference>
<gene>
    <name evidence="3" type="ORF">PVE_P0309</name>
</gene>
<feature type="region of interest" description="Disordered" evidence="1">
    <location>
        <begin position="32"/>
        <end position="60"/>
    </location>
</feature>
<feature type="chain" id="PRO_5008916606" evidence="2">
    <location>
        <begin position="22"/>
        <end position="60"/>
    </location>
</feature>
<evidence type="ECO:0000256" key="2">
    <source>
        <dbReference type="SAM" id="SignalP"/>
    </source>
</evidence>
<sequence length="60" mass="6355">MKRSAIALIVLVSLQATVAVADGTANYNLPPVPKTVEKRTKPVEAQPLPGLGLMPPEFNT</sequence>
<name>A0A1D3KAL9_PSEVE</name>
<keyword evidence="3" id="KW-0614">Plasmid</keyword>
<protein>
    <submittedName>
        <fullName evidence="3">Hypothetical secreted protein</fullName>
    </submittedName>
</protein>